<reference evidence="2 3" key="1">
    <citation type="submission" date="2019-03" db="EMBL/GenBank/DDBJ databases">
        <title>Arenimonas daejeonensis sp. nov., isolated from compost.</title>
        <authorList>
            <person name="Jeon C.O."/>
        </authorList>
    </citation>
    <scope>NUCLEOTIDE SEQUENCE [LARGE SCALE GENOMIC DNA]</scope>
    <source>
        <strain evidence="2 3">R29</strain>
    </source>
</reference>
<proteinExistence type="predicted"/>
<keyword evidence="3" id="KW-1185">Reference proteome</keyword>
<keyword evidence="1" id="KW-0812">Transmembrane</keyword>
<gene>
    <name evidence="2" type="ORF">E1B00_08590</name>
</gene>
<dbReference type="RefSeq" id="WP_139447587.1">
    <property type="nucleotide sequence ID" value="NZ_SMDR01000001.1"/>
</dbReference>
<name>A0A5C4RX01_9GAMM</name>
<dbReference type="OrthoDB" id="6057980at2"/>
<accession>A0A5C4RX01</accession>
<feature type="transmembrane region" description="Helical" evidence="1">
    <location>
        <begin position="7"/>
        <end position="26"/>
    </location>
</feature>
<feature type="transmembrane region" description="Helical" evidence="1">
    <location>
        <begin position="135"/>
        <end position="154"/>
    </location>
</feature>
<organism evidence="2 3">
    <name type="scientific">Arenimonas terrae</name>
    <dbReference type="NCBI Taxonomy" id="2546226"/>
    <lineage>
        <taxon>Bacteria</taxon>
        <taxon>Pseudomonadati</taxon>
        <taxon>Pseudomonadota</taxon>
        <taxon>Gammaproteobacteria</taxon>
        <taxon>Lysobacterales</taxon>
        <taxon>Lysobacteraceae</taxon>
        <taxon>Arenimonas</taxon>
    </lineage>
</organism>
<keyword evidence="1" id="KW-0472">Membrane</keyword>
<evidence type="ECO:0000313" key="3">
    <source>
        <dbReference type="Proteomes" id="UP000305760"/>
    </source>
</evidence>
<dbReference type="AlphaFoldDB" id="A0A5C4RX01"/>
<evidence type="ECO:0000256" key="1">
    <source>
        <dbReference type="SAM" id="Phobius"/>
    </source>
</evidence>
<sequence>MTLTRSILTVLIPGLIAISPWLLLLVQQTSATLGFGEFTTLANALVFASAAVAGTFFEAQGSKLEVAWDREREDKHQVKENWFNYLSRVVESEPVGYRYLSRLATTLYFELAMIYAAPMFALGAITLAAARFPDFAVVIFIAGSVLAVVSGFYFHRQARCTHEVLCETRKELNKRAAS</sequence>
<dbReference type="EMBL" id="SMDR01000001">
    <property type="protein sequence ID" value="TNJ35786.1"/>
    <property type="molecule type" value="Genomic_DNA"/>
</dbReference>
<evidence type="ECO:0000313" key="2">
    <source>
        <dbReference type="EMBL" id="TNJ35786.1"/>
    </source>
</evidence>
<protein>
    <submittedName>
        <fullName evidence="2">Uncharacterized protein</fullName>
    </submittedName>
</protein>
<dbReference type="Proteomes" id="UP000305760">
    <property type="component" value="Unassembled WGS sequence"/>
</dbReference>
<keyword evidence="1" id="KW-1133">Transmembrane helix</keyword>
<comment type="caution">
    <text evidence="2">The sequence shown here is derived from an EMBL/GenBank/DDBJ whole genome shotgun (WGS) entry which is preliminary data.</text>
</comment>
<feature type="transmembrane region" description="Helical" evidence="1">
    <location>
        <begin position="107"/>
        <end position="129"/>
    </location>
</feature>
<feature type="transmembrane region" description="Helical" evidence="1">
    <location>
        <begin position="38"/>
        <end position="57"/>
    </location>
</feature>